<gene>
    <name evidence="1" type="ORF">KFL_001350165</name>
</gene>
<dbReference type="Proteomes" id="UP000054558">
    <property type="component" value="Unassembled WGS sequence"/>
</dbReference>
<evidence type="ECO:0000313" key="2">
    <source>
        <dbReference type="Proteomes" id="UP000054558"/>
    </source>
</evidence>
<organism evidence="1 2">
    <name type="scientific">Klebsormidium nitens</name>
    <name type="common">Green alga</name>
    <name type="synonym">Ulothrix nitens</name>
    <dbReference type="NCBI Taxonomy" id="105231"/>
    <lineage>
        <taxon>Eukaryota</taxon>
        <taxon>Viridiplantae</taxon>
        <taxon>Streptophyta</taxon>
        <taxon>Klebsormidiophyceae</taxon>
        <taxon>Klebsormidiales</taxon>
        <taxon>Klebsormidiaceae</taxon>
        <taxon>Klebsormidium</taxon>
    </lineage>
</organism>
<accession>A0A1Y1HZC7</accession>
<dbReference type="EMBL" id="DF237084">
    <property type="protein sequence ID" value="GAQ83092.1"/>
    <property type="molecule type" value="Genomic_DNA"/>
</dbReference>
<protein>
    <submittedName>
        <fullName evidence="1">Uncharacterized protein</fullName>
    </submittedName>
</protein>
<proteinExistence type="predicted"/>
<name>A0A1Y1HZC7_KLENI</name>
<evidence type="ECO:0000313" key="1">
    <source>
        <dbReference type="EMBL" id="GAQ83092.1"/>
    </source>
</evidence>
<dbReference type="AlphaFoldDB" id="A0A1Y1HZC7"/>
<keyword evidence="2" id="KW-1185">Reference proteome</keyword>
<reference evidence="1 2" key="1">
    <citation type="journal article" date="2014" name="Nat. Commun.">
        <title>Klebsormidium flaccidum genome reveals primary factors for plant terrestrial adaptation.</title>
        <authorList>
            <person name="Hori K."/>
            <person name="Maruyama F."/>
            <person name="Fujisawa T."/>
            <person name="Togashi T."/>
            <person name="Yamamoto N."/>
            <person name="Seo M."/>
            <person name="Sato S."/>
            <person name="Yamada T."/>
            <person name="Mori H."/>
            <person name="Tajima N."/>
            <person name="Moriyama T."/>
            <person name="Ikeuchi M."/>
            <person name="Watanabe M."/>
            <person name="Wada H."/>
            <person name="Kobayashi K."/>
            <person name="Saito M."/>
            <person name="Masuda T."/>
            <person name="Sasaki-Sekimoto Y."/>
            <person name="Mashiguchi K."/>
            <person name="Awai K."/>
            <person name="Shimojima M."/>
            <person name="Masuda S."/>
            <person name="Iwai M."/>
            <person name="Nobusawa T."/>
            <person name="Narise T."/>
            <person name="Kondo S."/>
            <person name="Saito H."/>
            <person name="Sato R."/>
            <person name="Murakawa M."/>
            <person name="Ihara Y."/>
            <person name="Oshima-Yamada Y."/>
            <person name="Ohtaka K."/>
            <person name="Satoh M."/>
            <person name="Sonobe K."/>
            <person name="Ishii M."/>
            <person name="Ohtani R."/>
            <person name="Kanamori-Sato M."/>
            <person name="Honoki R."/>
            <person name="Miyazaki D."/>
            <person name="Mochizuki H."/>
            <person name="Umetsu J."/>
            <person name="Higashi K."/>
            <person name="Shibata D."/>
            <person name="Kamiya Y."/>
            <person name="Sato N."/>
            <person name="Nakamura Y."/>
            <person name="Tabata S."/>
            <person name="Ida S."/>
            <person name="Kurokawa K."/>
            <person name="Ohta H."/>
        </authorList>
    </citation>
    <scope>NUCLEOTIDE SEQUENCE [LARGE SCALE GENOMIC DNA]</scope>
    <source>
        <strain evidence="1 2">NIES-2285</strain>
    </source>
</reference>
<sequence length="109" mass="12385">MAATASFSREEKFCCGCGRTKKVAEFNRRREEALARCIQIVPRPRCVNMLAVTDIILALSRRGEFFFPPFLLQGFNTASRSVERLAPCTVIPRLLRAPVRERGRGSVRR</sequence>